<proteinExistence type="predicted"/>
<accession>A0ABP1R2R2</accession>
<organism evidence="2 3">
    <name type="scientific">Orchesella dallaii</name>
    <dbReference type="NCBI Taxonomy" id="48710"/>
    <lineage>
        <taxon>Eukaryota</taxon>
        <taxon>Metazoa</taxon>
        <taxon>Ecdysozoa</taxon>
        <taxon>Arthropoda</taxon>
        <taxon>Hexapoda</taxon>
        <taxon>Collembola</taxon>
        <taxon>Entomobryomorpha</taxon>
        <taxon>Entomobryoidea</taxon>
        <taxon>Orchesellidae</taxon>
        <taxon>Orchesellinae</taxon>
        <taxon>Orchesella</taxon>
    </lineage>
</organism>
<dbReference type="EMBL" id="CAXLJM020000051">
    <property type="protein sequence ID" value="CAL8115272.1"/>
    <property type="molecule type" value="Genomic_DNA"/>
</dbReference>
<evidence type="ECO:0000313" key="2">
    <source>
        <dbReference type="EMBL" id="CAL8115272.1"/>
    </source>
</evidence>
<feature type="compositionally biased region" description="Basic and acidic residues" evidence="1">
    <location>
        <begin position="1"/>
        <end position="10"/>
    </location>
</feature>
<gene>
    <name evidence="2" type="ORF">ODALV1_LOCUS16778</name>
</gene>
<dbReference type="Proteomes" id="UP001642540">
    <property type="component" value="Unassembled WGS sequence"/>
</dbReference>
<protein>
    <submittedName>
        <fullName evidence="2">Uncharacterized protein</fullName>
    </submittedName>
</protein>
<keyword evidence="3" id="KW-1185">Reference proteome</keyword>
<reference evidence="2 3" key="1">
    <citation type="submission" date="2024-08" db="EMBL/GenBank/DDBJ databases">
        <authorList>
            <person name="Cucini C."/>
            <person name="Frati F."/>
        </authorList>
    </citation>
    <scope>NUCLEOTIDE SEQUENCE [LARGE SCALE GENOMIC DNA]</scope>
</reference>
<evidence type="ECO:0000256" key="1">
    <source>
        <dbReference type="SAM" id="MobiDB-lite"/>
    </source>
</evidence>
<feature type="region of interest" description="Disordered" evidence="1">
    <location>
        <begin position="1"/>
        <end position="100"/>
    </location>
</feature>
<evidence type="ECO:0000313" key="3">
    <source>
        <dbReference type="Proteomes" id="UP001642540"/>
    </source>
</evidence>
<feature type="compositionally biased region" description="Low complexity" evidence="1">
    <location>
        <begin position="26"/>
        <end position="38"/>
    </location>
</feature>
<comment type="caution">
    <text evidence="2">The sequence shown here is derived from an EMBL/GenBank/DDBJ whole genome shotgun (WGS) entry which is preliminary data.</text>
</comment>
<name>A0ABP1R2R2_9HEXA</name>
<sequence>MGGKAQERKSKAAKMGSKASEEKESPASQEPAEEPSSAGTESGREESEGATSLVVIKTEPESAESTAGSEHGGDGEGSSSSDNPPIQSATLPPRYKINFL</sequence>